<dbReference type="EMBL" id="BAAAUD010000031">
    <property type="protein sequence ID" value="GAA2941639.1"/>
    <property type="molecule type" value="Genomic_DNA"/>
</dbReference>
<dbReference type="PROSITE" id="PS50112">
    <property type="entry name" value="PAS"/>
    <property type="match status" value="1"/>
</dbReference>
<dbReference type="InterPro" id="IPR001932">
    <property type="entry name" value="PPM-type_phosphatase-like_dom"/>
</dbReference>
<dbReference type="Gene3D" id="3.30.450.40">
    <property type="match status" value="1"/>
</dbReference>
<evidence type="ECO:0000256" key="1">
    <source>
        <dbReference type="ARBA" id="ARBA00022801"/>
    </source>
</evidence>
<dbReference type="SUPFAM" id="SSF55781">
    <property type="entry name" value="GAF domain-like"/>
    <property type="match status" value="1"/>
</dbReference>
<dbReference type="SUPFAM" id="SSF81606">
    <property type="entry name" value="PP2C-like"/>
    <property type="match status" value="1"/>
</dbReference>
<dbReference type="InterPro" id="IPR003018">
    <property type="entry name" value="GAF"/>
</dbReference>
<sequence>MDDVAVPGTGDIPVSGYQALLSGGLLDEALGNLVASAIVVDDDGFIVAANGAAQSLLGRDAKELIGQDFHDLLHRDKHGHAMPRTRCRIRKALLTRSTRHGDAEWFARGDGTLVQLSWLVTPCTPGPGLTGALALLYELHREDVQQSEGGHPGPLTELDRLALLAETTTQLTSTLDVNEALHRLAALTVPRLADWAVVDLLTERDEVRRVLVMQHKDGILVERDDLQGPMPPVPEDSPMPLSRALRGAASTLAGPATYQGPPDSGIAVEQQRLFTETGMHSAAIAPIRGLRDVLGALTLGRAQRQGAFTPADLPLLEDLTRRAGLALDNARLYQRQRKVAETMQRHLLPQLPMLPGLEMTARYVPAPDASSVGGDWYDAFALAPHAHAHALAIGDVVGHDLDAAAGMAQVRNMLRAFAWSHPEAAPSAVVTRLDEAVMHIAEVPMATMILAMLTVGDDTLWRLRWTNAGHPPPLLVTHDGQAHYLDEAHGILLGAGVTRPRPDAVTVLPPRATLLLYTDGLVESPQHSIDHGLNRLRRHAASLAHRPLDSFCDSLLDQVRPHDNDDDVAMIALRTPAPAQEQ</sequence>
<dbReference type="InterPro" id="IPR029016">
    <property type="entry name" value="GAF-like_dom_sf"/>
</dbReference>
<dbReference type="Gene3D" id="3.60.40.10">
    <property type="entry name" value="PPM-type phosphatase domain"/>
    <property type="match status" value="1"/>
</dbReference>
<dbReference type="Gene3D" id="3.30.450.20">
    <property type="entry name" value="PAS domain"/>
    <property type="match status" value="1"/>
</dbReference>
<dbReference type="SUPFAM" id="SSF55785">
    <property type="entry name" value="PYP-like sensor domain (PAS domain)"/>
    <property type="match status" value="1"/>
</dbReference>
<dbReference type="InterPro" id="IPR000014">
    <property type="entry name" value="PAS"/>
</dbReference>
<proteinExistence type="predicted"/>
<dbReference type="Pfam" id="PF07228">
    <property type="entry name" value="SpoIIE"/>
    <property type="match status" value="1"/>
</dbReference>
<evidence type="ECO:0000259" key="2">
    <source>
        <dbReference type="PROSITE" id="PS50112"/>
    </source>
</evidence>
<accession>A0ABP6JQW3</accession>
<dbReference type="PANTHER" id="PTHR43156">
    <property type="entry name" value="STAGE II SPORULATION PROTEIN E-RELATED"/>
    <property type="match status" value="1"/>
</dbReference>
<dbReference type="Pfam" id="PF00989">
    <property type="entry name" value="PAS"/>
    <property type="match status" value="1"/>
</dbReference>
<organism evidence="3 4">
    <name type="scientific">Streptomyces enissocaesilis</name>
    <dbReference type="NCBI Taxonomy" id="332589"/>
    <lineage>
        <taxon>Bacteria</taxon>
        <taxon>Bacillati</taxon>
        <taxon>Actinomycetota</taxon>
        <taxon>Actinomycetes</taxon>
        <taxon>Kitasatosporales</taxon>
        <taxon>Streptomycetaceae</taxon>
        <taxon>Streptomyces</taxon>
        <taxon>Streptomyces rochei group</taxon>
    </lineage>
</organism>
<dbReference type="RefSeq" id="WP_344494996.1">
    <property type="nucleotide sequence ID" value="NZ_BAAAUD010000031.1"/>
</dbReference>
<dbReference type="InterPro" id="IPR052016">
    <property type="entry name" value="Bact_Sigma-Reg"/>
</dbReference>
<dbReference type="InterPro" id="IPR013767">
    <property type="entry name" value="PAS_fold"/>
</dbReference>
<dbReference type="InterPro" id="IPR036457">
    <property type="entry name" value="PPM-type-like_dom_sf"/>
</dbReference>
<gene>
    <name evidence="3" type="ORF">GCM10010446_28550</name>
</gene>
<evidence type="ECO:0000313" key="3">
    <source>
        <dbReference type="EMBL" id="GAA2941639.1"/>
    </source>
</evidence>
<evidence type="ECO:0000313" key="4">
    <source>
        <dbReference type="Proteomes" id="UP001500403"/>
    </source>
</evidence>
<dbReference type="Pfam" id="PF13492">
    <property type="entry name" value="GAF_3"/>
    <property type="match status" value="1"/>
</dbReference>
<keyword evidence="4" id="KW-1185">Reference proteome</keyword>
<protein>
    <submittedName>
        <fullName evidence="3">SpoIIE family protein phosphatase</fullName>
    </submittedName>
</protein>
<feature type="domain" description="PAS" evidence="2">
    <location>
        <begin position="22"/>
        <end position="76"/>
    </location>
</feature>
<dbReference type="NCBIfam" id="TIGR00229">
    <property type="entry name" value="sensory_box"/>
    <property type="match status" value="1"/>
</dbReference>
<name>A0ABP6JQW3_9ACTN</name>
<dbReference type="CDD" id="cd00130">
    <property type="entry name" value="PAS"/>
    <property type="match status" value="1"/>
</dbReference>
<reference evidence="4" key="1">
    <citation type="journal article" date="2019" name="Int. J. Syst. Evol. Microbiol.">
        <title>The Global Catalogue of Microorganisms (GCM) 10K type strain sequencing project: providing services to taxonomists for standard genome sequencing and annotation.</title>
        <authorList>
            <consortium name="The Broad Institute Genomics Platform"/>
            <consortium name="The Broad Institute Genome Sequencing Center for Infectious Disease"/>
            <person name="Wu L."/>
            <person name="Ma J."/>
        </authorList>
    </citation>
    <scope>NUCLEOTIDE SEQUENCE [LARGE SCALE GENOMIC DNA]</scope>
    <source>
        <strain evidence="4">JCM 9088</strain>
    </source>
</reference>
<dbReference type="SMART" id="SM00065">
    <property type="entry name" value="GAF"/>
    <property type="match status" value="1"/>
</dbReference>
<dbReference type="InterPro" id="IPR035965">
    <property type="entry name" value="PAS-like_dom_sf"/>
</dbReference>
<dbReference type="SMART" id="SM00331">
    <property type="entry name" value="PP2C_SIG"/>
    <property type="match status" value="1"/>
</dbReference>
<dbReference type="SMART" id="SM00091">
    <property type="entry name" value="PAS"/>
    <property type="match status" value="1"/>
</dbReference>
<comment type="caution">
    <text evidence="3">The sequence shown here is derived from an EMBL/GenBank/DDBJ whole genome shotgun (WGS) entry which is preliminary data.</text>
</comment>
<keyword evidence="1" id="KW-0378">Hydrolase</keyword>
<dbReference type="Proteomes" id="UP001500403">
    <property type="component" value="Unassembled WGS sequence"/>
</dbReference>
<dbReference type="PANTHER" id="PTHR43156:SF2">
    <property type="entry name" value="STAGE II SPORULATION PROTEIN E"/>
    <property type="match status" value="1"/>
</dbReference>